<reference evidence="10 11" key="1">
    <citation type="submission" date="2016-11" db="EMBL/GenBank/DDBJ databases">
        <authorList>
            <person name="Jaros S."/>
            <person name="Januszkiewicz K."/>
            <person name="Wedrychowicz H."/>
        </authorList>
    </citation>
    <scope>NUCLEOTIDE SEQUENCE [LARGE SCALE GENOMIC DNA]</scope>
    <source>
        <strain evidence="10 11">CGMCC 4.5723</strain>
    </source>
</reference>
<evidence type="ECO:0000313" key="10">
    <source>
        <dbReference type="EMBL" id="SHJ55486.1"/>
    </source>
</evidence>
<dbReference type="Pfam" id="PF01565">
    <property type="entry name" value="FAD_binding_4"/>
    <property type="match status" value="1"/>
</dbReference>
<dbReference type="PANTHER" id="PTHR46568">
    <property type="entry name" value="ALKYLDIHYDROXYACETONEPHOSPHATE SYNTHASE, PEROXISOMAL"/>
    <property type="match status" value="1"/>
</dbReference>
<feature type="site" description="Important for enzyme activity" evidence="7">
    <location>
        <position position="321"/>
    </location>
</feature>
<dbReference type="EMBL" id="FQZK01000007">
    <property type="protein sequence ID" value="SHJ55486.1"/>
    <property type="molecule type" value="Genomic_DNA"/>
</dbReference>
<feature type="binding site" evidence="6">
    <location>
        <begin position="137"/>
        <end position="143"/>
    </location>
    <ligand>
        <name>FAD</name>
        <dbReference type="ChEBI" id="CHEBI:57692"/>
    </ligand>
</feature>
<dbReference type="PROSITE" id="PS51387">
    <property type="entry name" value="FAD_PCMH"/>
    <property type="match status" value="1"/>
</dbReference>
<feature type="domain" description="FAD-binding PCMH-type" evidence="9">
    <location>
        <begin position="105"/>
        <end position="286"/>
    </location>
</feature>
<keyword evidence="11" id="KW-1185">Reference proteome</keyword>
<evidence type="ECO:0000256" key="4">
    <source>
        <dbReference type="PIRSR" id="PIRSR625650-1"/>
    </source>
</evidence>
<evidence type="ECO:0000256" key="2">
    <source>
        <dbReference type="ARBA" id="ARBA00022630"/>
    </source>
</evidence>
<evidence type="ECO:0000256" key="8">
    <source>
        <dbReference type="SAM" id="MobiDB-lite"/>
    </source>
</evidence>
<protein>
    <submittedName>
        <fullName evidence="10">Alkyldihydroxyacetonephosphate synthase</fullName>
    </submittedName>
</protein>
<dbReference type="Gene3D" id="3.30.300.330">
    <property type="match status" value="1"/>
</dbReference>
<feature type="binding site" evidence="5">
    <location>
        <position position="394"/>
    </location>
    <ligand>
        <name>substrate</name>
    </ligand>
</feature>
<dbReference type="InterPro" id="IPR006094">
    <property type="entry name" value="Oxid_FAD_bind_N"/>
</dbReference>
<dbReference type="InterPro" id="IPR036318">
    <property type="entry name" value="FAD-bd_PCMH-like_sf"/>
</dbReference>
<organism evidence="10 11">
    <name type="scientific">Nocardiopsis flavescens</name>
    <dbReference type="NCBI Taxonomy" id="758803"/>
    <lineage>
        <taxon>Bacteria</taxon>
        <taxon>Bacillati</taxon>
        <taxon>Actinomycetota</taxon>
        <taxon>Actinomycetes</taxon>
        <taxon>Streptosporangiales</taxon>
        <taxon>Nocardiopsidaceae</taxon>
        <taxon>Nocardiopsis</taxon>
    </lineage>
</organism>
<dbReference type="Proteomes" id="UP000184452">
    <property type="component" value="Unassembled WGS sequence"/>
</dbReference>
<dbReference type="RefSeq" id="WP_178378530.1">
    <property type="nucleotide sequence ID" value="NZ_FQZK01000007.1"/>
</dbReference>
<comment type="similarity">
    <text evidence="1">Belongs to the FAD-binding oxidoreductase/transferase type 4 family.</text>
</comment>
<feature type="active site" description="Proton donor/acceptor" evidence="4">
    <location>
        <position position="455"/>
    </location>
</feature>
<evidence type="ECO:0000313" key="11">
    <source>
        <dbReference type="Proteomes" id="UP000184452"/>
    </source>
</evidence>
<dbReference type="SUPFAM" id="SSF55103">
    <property type="entry name" value="FAD-linked oxidases, C-terminal domain"/>
    <property type="match status" value="1"/>
</dbReference>
<dbReference type="GO" id="GO:0008609">
    <property type="term" value="F:alkylglycerone-phosphate synthase activity"/>
    <property type="evidence" value="ECO:0007669"/>
    <property type="project" value="InterPro"/>
</dbReference>
<dbReference type="Pfam" id="PF02913">
    <property type="entry name" value="FAD-oxidase_C"/>
    <property type="match status" value="1"/>
</dbReference>
<proteinExistence type="inferred from homology"/>
<dbReference type="GO" id="GO:0071949">
    <property type="term" value="F:FAD binding"/>
    <property type="evidence" value="ECO:0007669"/>
    <property type="project" value="InterPro"/>
</dbReference>
<accession>A0A1M6K963</accession>
<evidence type="ECO:0000256" key="3">
    <source>
        <dbReference type="ARBA" id="ARBA00022827"/>
    </source>
</evidence>
<feature type="binding site" evidence="6">
    <location>
        <begin position="270"/>
        <end position="276"/>
    </location>
    <ligand>
        <name>FAD</name>
        <dbReference type="ChEBI" id="CHEBI:57692"/>
    </ligand>
</feature>
<sequence length="534" mass="55259">MADETTPRGTPEMSWFAWGDPARARELDPGLRDLIAQVLRTRLTARPPVPEEAVEPPPSALSERVRAALAAVTGEAHVRTDDAARLRHAGGKSTPDLLRRRAGGADPAPDAVLYPADHDEVQRLLEVCSAERVAVVPFGGGTSVVGGLTPLRGGFGAVVALDLRRLDRLVSLDTASMTAVLGAGVRGPAAEALLAEHGLMLGHLPQSHEYATIGGYAATRSSGQASSGYGRFEDMVVSLRAATPRGTLEAGGVPASAAGPDLRRLLLGSEGTLGVITEVGVRVRPVPREVRDEAWSFPDFATGVDALRLLAQSDTRPTMARILDESETFVGAALGGSQARPGCQAVLGFEGSGAEVAARAAAVGEVLAGAGGTPLGAEPVAHWRENRFSAPYLRDTLLSAGVLAETLETAASWTDLLPLYSAVAGALTGALEGDEGGALVMCHVSHTYPTGASLYFTVAAAAGADPLARWERAKRAASDAIVAHGGTITHHHAVGTDHRPWMAAEIGPLGVEVLRAVKAALDPEGVLNPGKLIP</sequence>
<keyword evidence="2" id="KW-0285">Flavoprotein</keyword>
<dbReference type="Gene3D" id="1.10.45.10">
    <property type="entry name" value="Vanillyl-alcohol Oxidase, Chain A, domain 4"/>
    <property type="match status" value="1"/>
</dbReference>
<dbReference type="STRING" id="758803.SAMN05421803_10786"/>
<dbReference type="Gene3D" id="3.30.465.10">
    <property type="match status" value="1"/>
</dbReference>
<comment type="cofactor">
    <cofactor evidence="6">
        <name>FAD</name>
        <dbReference type="ChEBI" id="CHEBI:57692"/>
    </cofactor>
</comment>
<dbReference type="GO" id="GO:0008610">
    <property type="term" value="P:lipid biosynthetic process"/>
    <property type="evidence" value="ECO:0007669"/>
    <property type="project" value="InterPro"/>
</dbReference>
<dbReference type="InterPro" id="IPR004113">
    <property type="entry name" value="FAD-bd_oxidored_4_C"/>
</dbReference>
<evidence type="ECO:0000256" key="6">
    <source>
        <dbReference type="PIRSR" id="PIRSR625650-3"/>
    </source>
</evidence>
<keyword evidence="3 6" id="KW-0274">FAD</keyword>
<dbReference type="InterPro" id="IPR016171">
    <property type="entry name" value="Vanillyl_alc_oxidase_C-sub2"/>
</dbReference>
<name>A0A1M6K963_9ACTN</name>
<gene>
    <name evidence="10" type="ORF">SAMN05421803_10786</name>
</gene>
<feature type="binding site" evidence="6">
    <location>
        <begin position="219"/>
        <end position="222"/>
    </location>
    <ligand>
        <name>FAD</name>
        <dbReference type="ChEBI" id="CHEBI:57692"/>
    </ligand>
</feature>
<evidence type="ECO:0000256" key="7">
    <source>
        <dbReference type="PIRSR" id="PIRSR625650-4"/>
    </source>
</evidence>
<evidence type="ECO:0000259" key="9">
    <source>
        <dbReference type="PROSITE" id="PS51387"/>
    </source>
</evidence>
<evidence type="ECO:0000256" key="1">
    <source>
        <dbReference type="ARBA" id="ARBA00008000"/>
    </source>
</evidence>
<dbReference type="InterPro" id="IPR025650">
    <property type="entry name" value="Alkyl-DHAP_Synthase"/>
</dbReference>
<dbReference type="SUPFAM" id="SSF56176">
    <property type="entry name" value="FAD-binding/transporter-associated domain-like"/>
    <property type="match status" value="1"/>
</dbReference>
<dbReference type="AlphaFoldDB" id="A0A1M6K963"/>
<dbReference type="InterPro" id="IPR016169">
    <property type="entry name" value="FAD-bd_PCMH_sub2"/>
</dbReference>
<dbReference type="InterPro" id="IPR016166">
    <property type="entry name" value="FAD-bd_PCMH"/>
</dbReference>
<evidence type="ECO:0000256" key="5">
    <source>
        <dbReference type="PIRSR" id="PIRSR625650-2"/>
    </source>
</evidence>
<dbReference type="PANTHER" id="PTHR46568:SF1">
    <property type="entry name" value="ALKYLDIHYDROXYACETONEPHOSPHATE SYNTHASE, PEROXISOMAL"/>
    <property type="match status" value="1"/>
</dbReference>
<dbReference type="InterPro" id="IPR016164">
    <property type="entry name" value="FAD-linked_Oxase-like_C"/>
</dbReference>
<dbReference type="Gene3D" id="3.30.70.3450">
    <property type="match status" value="1"/>
</dbReference>
<feature type="region of interest" description="Disordered" evidence="8">
    <location>
        <begin position="85"/>
        <end position="111"/>
    </location>
</feature>